<protein>
    <submittedName>
        <fullName evidence="2">Membrane protein</fullName>
    </submittedName>
</protein>
<reference evidence="2 3" key="1">
    <citation type="submission" date="2015-06" db="EMBL/GenBank/DDBJ databases">
        <title>Prevotella sp. 109, sp. nov., a novel member of the family Prevotellaceae isolated from human faeces.</title>
        <authorList>
            <person name="Shkoporov A.N."/>
            <person name="Chaplin A.V."/>
            <person name="Kafarskaia L.I."/>
            <person name="Efimov B.A."/>
        </authorList>
    </citation>
    <scope>NUCLEOTIDE SEQUENCE [LARGE SCALE GENOMIC DNA]</scope>
    <source>
        <strain evidence="2 3">109</strain>
    </source>
</reference>
<evidence type="ECO:0000313" key="3">
    <source>
        <dbReference type="Proteomes" id="UP000036951"/>
    </source>
</evidence>
<dbReference type="Proteomes" id="UP000036951">
    <property type="component" value="Unassembled WGS sequence"/>
</dbReference>
<dbReference type="RefSeq" id="WP_053399208.1">
    <property type="nucleotide sequence ID" value="NZ_LFQU01000045.1"/>
</dbReference>
<feature type="transmembrane region" description="Helical" evidence="1">
    <location>
        <begin position="320"/>
        <end position="345"/>
    </location>
</feature>
<keyword evidence="1" id="KW-1133">Transmembrane helix</keyword>
<dbReference type="OrthoDB" id="1011751at2"/>
<gene>
    <name evidence="2" type="ORF">ACU52_13765</name>
</gene>
<feature type="transmembrane region" description="Helical" evidence="1">
    <location>
        <begin position="365"/>
        <end position="388"/>
    </location>
</feature>
<organism evidence="2 3">
    <name type="scientific">Xylanibacter rarus</name>
    <dbReference type="NCBI Taxonomy" id="1676614"/>
    <lineage>
        <taxon>Bacteria</taxon>
        <taxon>Pseudomonadati</taxon>
        <taxon>Bacteroidota</taxon>
        <taxon>Bacteroidia</taxon>
        <taxon>Bacteroidales</taxon>
        <taxon>Prevotellaceae</taxon>
        <taxon>Xylanibacter</taxon>
    </lineage>
</organism>
<feature type="transmembrane region" description="Helical" evidence="1">
    <location>
        <begin position="20"/>
        <end position="38"/>
    </location>
</feature>
<accession>A0A8E1UQM8</accession>
<keyword evidence="1" id="KW-0472">Membrane</keyword>
<dbReference type="EMBL" id="LFQU01000045">
    <property type="protein sequence ID" value="KOO66388.1"/>
    <property type="molecule type" value="Genomic_DNA"/>
</dbReference>
<keyword evidence="1" id="KW-0812">Transmembrane</keyword>
<keyword evidence="3" id="KW-1185">Reference proteome</keyword>
<sequence>MNLVWKLLRQHISVPQFTGFAFANLFGMLIVLLGYQFYCDVLPVFTSQDSFMKADYLIVSKRIGTASTISGRDNSFNNAEIDDISSQKFIKKIGNFTSTEYKVDAHMGINGQSILSSELFFESVPDEFVDVSLKDWKYDEGSREVPIILPRTYINMYNFGFAQSRSLPKISDGLIGMIDFRIYIHGNGHQDEYKGKVIGFSNRLNTILVPQKFMDWSNKYYSPAEKSNPTRLIIEVSNPADENITKYLDDKGYEVDSDKLQSEKTTYFLRMIVMIVMAVGIVISILSFYILMLSIYLLVQKNTSKLENLLLIGYSPIRVAMPYELLTLGLNAIVLIVALLMISFIRNYYMGVIEILFPQIDEGNILPSVILGFILFTFVSIMNFIAIYRKVIRIWWRKDS</sequence>
<proteinExistence type="predicted"/>
<feature type="transmembrane region" description="Helical" evidence="1">
    <location>
        <begin position="267"/>
        <end position="299"/>
    </location>
</feature>
<evidence type="ECO:0000256" key="1">
    <source>
        <dbReference type="SAM" id="Phobius"/>
    </source>
</evidence>
<comment type="caution">
    <text evidence="2">The sequence shown here is derived from an EMBL/GenBank/DDBJ whole genome shotgun (WGS) entry which is preliminary data.</text>
</comment>
<dbReference type="AlphaFoldDB" id="A0A8E1UQM8"/>
<evidence type="ECO:0000313" key="2">
    <source>
        <dbReference type="EMBL" id="KOO66388.1"/>
    </source>
</evidence>
<name>A0A8E1UQM8_9BACT</name>